<dbReference type="InterPro" id="IPR046093">
    <property type="entry name" value="DUF6111"/>
</dbReference>
<dbReference type="EMBL" id="VCMV01000081">
    <property type="protein sequence ID" value="KAB0264098.1"/>
    <property type="molecule type" value="Genomic_DNA"/>
</dbReference>
<feature type="transmembrane region" description="Helical" evidence="1">
    <location>
        <begin position="9"/>
        <end position="27"/>
    </location>
</feature>
<comment type="caution">
    <text evidence="2">The sequence shown here is derived from an EMBL/GenBank/DDBJ whole genome shotgun (WGS) entry which is preliminary data.</text>
</comment>
<feature type="transmembrane region" description="Helical" evidence="1">
    <location>
        <begin position="39"/>
        <end position="62"/>
    </location>
</feature>
<evidence type="ECO:0000313" key="3">
    <source>
        <dbReference type="Proteomes" id="UP000325684"/>
    </source>
</evidence>
<dbReference type="OrthoDB" id="7366326at2"/>
<evidence type="ECO:0000256" key="1">
    <source>
        <dbReference type="SAM" id="Phobius"/>
    </source>
</evidence>
<keyword evidence="1" id="KW-0472">Membrane</keyword>
<gene>
    <name evidence="2" type="ORF">FEZ63_24625</name>
</gene>
<dbReference type="AlphaFoldDB" id="A0A5N3P2Y5"/>
<dbReference type="RefSeq" id="WP_150950072.1">
    <property type="nucleotide sequence ID" value="NZ_VCMV01000081.1"/>
</dbReference>
<dbReference type="Proteomes" id="UP000325684">
    <property type="component" value="Unassembled WGS sequence"/>
</dbReference>
<organism evidence="2 3">
    <name type="scientific">Microvirga brassicacearum</name>
    <dbReference type="NCBI Taxonomy" id="2580413"/>
    <lineage>
        <taxon>Bacteria</taxon>
        <taxon>Pseudomonadati</taxon>
        <taxon>Pseudomonadota</taxon>
        <taxon>Alphaproteobacteria</taxon>
        <taxon>Hyphomicrobiales</taxon>
        <taxon>Methylobacteriaceae</taxon>
        <taxon>Microvirga</taxon>
    </lineage>
</organism>
<name>A0A5N3P2Y5_9HYPH</name>
<evidence type="ECO:0000313" key="2">
    <source>
        <dbReference type="EMBL" id="KAB0264098.1"/>
    </source>
</evidence>
<keyword evidence="3" id="KW-1185">Reference proteome</keyword>
<keyword evidence="1" id="KW-1133">Transmembrane helix</keyword>
<keyword evidence="1" id="KW-0812">Transmembrane</keyword>
<dbReference type="Pfam" id="PF19606">
    <property type="entry name" value="DUF6111"/>
    <property type="match status" value="1"/>
</dbReference>
<accession>A0A5N3P2Y5</accession>
<reference evidence="2 3" key="1">
    <citation type="journal article" date="2019" name="Microorganisms">
        <title>Genome Insights into the Novel Species Microvirga brassicacearum, a Rapeseed Endophyte with Biotechnological Potential.</title>
        <authorList>
            <person name="Jimenez-Gomez A."/>
            <person name="Saati-Santamaria Z."/>
            <person name="Igual J.M."/>
            <person name="Rivas R."/>
            <person name="Mateos P.F."/>
            <person name="Garcia-Fraile P."/>
        </authorList>
    </citation>
    <scope>NUCLEOTIDE SEQUENCE [LARGE SCALE GENOMIC DNA]</scope>
    <source>
        <strain evidence="2 3">CDVBN77</strain>
    </source>
</reference>
<protein>
    <submittedName>
        <fullName evidence="2">Uncharacterized protein</fullName>
    </submittedName>
</protein>
<proteinExistence type="predicted"/>
<sequence length="85" mass="9496">MTRAIIQELLLFLLPFAAYAIFLILVRRDPLAWSSWSKHTSWLVIAGLGFIIVSLLTGGFLAERRTGAYVPSHMENGVLVPGHFK</sequence>